<dbReference type="PANTHER" id="PTHR33232:SF20">
    <property type="entry name" value="PROTEIN SIEVE ELEMENT OCCLUSION B-LIKE"/>
    <property type="match status" value="1"/>
</dbReference>
<feature type="domain" description="Sieve element occlusion C-terminal" evidence="1">
    <location>
        <begin position="3"/>
        <end position="94"/>
    </location>
</feature>
<reference evidence="2" key="1">
    <citation type="journal article" date="2022" name="Plant J.">
        <title>Strategies of tolerance reflected in two North American maple genomes.</title>
        <authorList>
            <person name="McEvoy S.L."/>
            <person name="Sezen U.U."/>
            <person name="Trouern-Trend A."/>
            <person name="McMahon S.M."/>
            <person name="Schaberg P.G."/>
            <person name="Yang J."/>
            <person name="Wegrzyn J.L."/>
            <person name="Swenson N.G."/>
        </authorList>
    </citation>
    <scope>NUCLEOTIDE SEQUENCE</scope>
    <source>
        <strain evidence="2">91603</strain>
    </source>
</reference>
<dbReference type="Proteomes" id="UP001064489">
    <property type="component" value="Chromosome 2"/>
</dbReference>
<sequence length="95" mass="11189">MSVNTVAQAEGILLEMLYVGKRNLKENVGRNICTITVDGLSHTMQEMEFIWLFWARLDSMWHSKMKYYKSIENDQMVQEIDAIHSFDRSDDQGWL</sequence>
<dbReference type="InterPro" id="IPR027944">
    <property type="entry name" value="SEO_C"/>
</dbReference>
<accession>A0AAD5NIA3</accession>
<dbReference type="EMBL" id="JAJSOW010000106">
    <property type="protein sequence ID" value="KAI9160614.1"/>
    <property type="molecule type" value="Genomic_DNA"/>
</dbReference>
<name>A0AAD5NIA3_ACENE</name>
<dbReference type="PANTHER" id="PTHR33232">
    <property type="entry name" value="PROTEIN SIEVE ELEMENT OCCLUSION B-LIKE"/>
    <property type="match status" value="1"/>
</dbReference>
<comment type="caution">
    <text evidence="2">The sequence shown here is derived from an EMBL/GenBank/DDBJ whole genome shotgun (WGS) entry which is preliminary data.</text>
</comment>
<dbReference type="Pfam" id="PF14577">
    <property type="entry name" value="SEO_C"/>
    <property type="match status" value="1"/>
</dbReference>
<evidence type="ECO:0000313" key="3">
    <source>
        <dbReference type="Proteomes" id="UP001064489"/>
    </source>
</evidence>
<organism evidence="2 3">
    <name type="scientific">Acer negundo</name>
    <name type="common">Box elder</name>
    <dbReference type="NCBI Taxonomy" id="4023"/>
    <lineage>
        <taxon>Eukaryota</taxon>
        <taxon>Viridiplantae</taxon>
        <taxon>Streptophyta</taxon>
        <taxon>Embryophyta</taxon>
        <taxon>Tracheophyta</taxon>
        <taxon>Spermatophyta</taxon>
        <taxon>Magnoliopsida</taxon>
        <taxon>eudicotyledons</taxon>
        <taxon>Gunneridae</taxon>
        <taxon>Pentapetalae</taxon>
        <taxon>rosids</taxon>
        <taxon>malvids</taxon>
        <taxon>Sapindales</taxon>
        <taxon>Sapindaceae</taxon>
        <taxon>Hippocastanoideae</taxon>
        <taxon>Acereae</taxon>
        <taxon>Acer</taxon>
    </lineage>
</organism>
<evidence type="ECO:0000313" key="2">
    <source>
        <dbReference type="EMBL" id="KAI9160614.1"/>
    </source>
</evidence>
<keyword evidence="3" id="KW-1185">Reference proteome</keyword>
<reference evidence="2" key="2">
    <citation type="submission" date="2023-02" db="EMBL/GenBank/DDBJ databases">
        <authorList>
            <person name="Swenson N.G."/>
            <person name="Wegrzyn J.L."/>
            <person name="Mcevoy S.L."/>
        </authorList>
    </citation>
    <scope>NUCLEOTIDE SEQUENCE</scope>
    <source>
        <strain evidence="2">91603</strain>
        <tissue evidence="2">Leaf</tissue>
    </source>
</reference>
<dbReference type="InterPro" id="IPR039299">
    <property type="entry name" value="SEOA"/>
</dbReference>
<evidence type="ECO:0000259" key="1">
    <source>
        <dbReference type="Pfam" id="PF14577"/>
    </source>
</evidence>
<gene>
    <name evidence="2" type="ORF">LWI28_009992</name>
</gene>
<proteinExistence type="predicted"/>
<protein>
    <recommendedName>
        <fullName evidence="1">Sieve element occlusion C-terminal domain-containing protein</fullName>
    </recommendedName>
</protein>
<dbReference type="AlphaFoldDB" id="A0AAD5NIA3"/>
<dbReference type="GO" id="GO:0010088">
    <property type="term" value="P:phloem development"/>
    <property type="evidence" value="ECO:0007669"/>
    <property type="project" value="InterPro"/>
</dbReference>